<keyword evidence="3" id="KW-1185">Reference proteome</keyword>
<dbReference type="Proteomes" id="UP000479710">
    <property type="component" value="Unassembled WGS sequence"/>
</dbReference>
<comment type="caution">
    <text evidence="2">The sequence shown here is derived from an EMBL/GenBank/DDBJ whole genome shotgun (WGS) entry which is preliminary data.</text>
</comment>
<evidence type="ECO:0000313" key="3">
    <source>
        <dbReference type="Proteomes" id="UP000479710"/>
    </source>
</evidence>
<feature type="region of interest" description="Disordered" evidence="1">
    <location>
        <begin position="29"/>
        <end position="51"/>
    </location>
</feature>
<dbReference type="EMBL" id="SPHZ02000003">
    <property type="protein sequence ID" value="KAF0926294.1"/>
    <property type="molecule type" value="Genomic_DNA"/>
</dbReference>
<proteinExistence type="predicted"/>
<evidence type="ECO:0000313" key="2">
    <source>
        <dbReference type="EMBL" id="KAF0926294.1"/>
    </source>
</evidence>
<feature type="region of interest" description="Disordered" evidence="1">
    <location>
        <begin position="113"/>
        <end position="204"/>
    </location>
</feature>
<dbReference type="AlphaFoldDB" id="A0A6G1ENU8"/>
<feature type="compositionally biased region" description="Polar residues" evidence="1">
    <location>
        <begin position="135"/>
        <end position="146"/>
    </location>
</feature>
<feature type="region of interest" description="Disordered" evidence="1">
    <location>
        <begin position="79"/>
        <end position="98"/>
    </location>
</feature>
<reference evidence="2 3" key="1">
    <citation type="submission" date="2019-11" db="EMBL/GenBank/DDBJ databases">
        <title>Whole genome sequence of Oryza granulata.</title>
        <authorList>
            <person name="Li W."/>
        </authorList>
    </citation>
    <scope>NUCLEOTIDE SEQUENCE [LARGE SCALE GENOMIC DNA]</scope>
    <source>
        <strain evidence="3">cv. Menghai</strain>
        <tissue evidence="2">Leaf</tissue>
    </source>
</reference>
<feature type="compositionally biased region" description="Pro residues" evidence="1">
    <location>
        <begin position="81"/>
        <end position="96"/>
    </location>
</feature>
<gene>
    <name evidence="2" type="ORF">E2562_022112</name>
</gene>
<sequence length="204" mass="21783">MAVAELSEEQCDNGSGGLWDAKLELHPARMAPSSSSLASASSPPLSVQPRRHLRRTAPLRHAPLAWLHELDKVAVAQPFAPQLPHPPPLPAPPPTMPRSRTVAVPLLAAKRWPSWKSRRSTPASCACSSPRGAKWQSQGSLISSPRFTPPSSAGPAPPQSYRLHSASPPLPSPRLTPARAGSAAPMTREVARARFSDDTAYSAR</sequence>
<protein>
    <submittedName>
        <fullName evidence="2">Uncharacterized protein</fullName>
    </submittedName>
</protein>
<name>A0A6G1ENU8_9ORYZ</name>
<accession>A0A6G1ENU8</accession>
<evidence type="ECO:0000256" key="1">
    <source>
        <dbReference type="SAM" id="MobiDB-lite"/>
    </source>
</evidence>
<feature type="compositionally biased region" description="Low complexity" evidence="1">
    <location>
        <begin position="31"/>
        <end position="45"/>
    </location>
</feature>
<organism evidence="2 3">
    <name type="scientific">Oryza meyeriana var. granulata</name>
    <dbReference type="NCBI Taxonomy" id="110450"/>
    <lineage>
        <taxon>Eukaryota</taxon>
        <taxon>Viridiplantae</taxon>
        <taxon>Streptophyta</taxon>
        <taxon>Embryophyta</taxon>
        <taxon>Tracheophyta</taxon>
        <taxon>Spermatophyta</taxon>
        <taxon>Magnoliopsida</taxon>
        <taxon>Liliopsida</taxon>
        <taxon>Poales</taxon>
        <taxon>Poaceae</taxon>
        <taxon>BOP clade</taxon>
        <taxon>Oryzoideae</taxon>
        <taxon>Oryzeae</taxon>
        <taxon>Oryzinae</taxon>
        <taxon>Oryza</taxon>
        <taxon>Oryza meyeriana</taxon>
    </lineage>
</organism>